<evidence type="ECO:0000256" key="1">
    <source>
        <dbReference type="ARBA" id="ARBA00004442"/>
    </source>
</evidence>
<dbReference type="AlphaFoldDB" id="A0A3N4Q1Q2"/>
<sequence length="606" mass="67897">MKKFSLLNISLAVVIGLTAASCQKDFLNRYPQTSIPPDLFFKSEEDLNLYVTGLLSMADRGRYVSDQDTDDKATTGAMEIKSMMTGTPSSQTITGGWSWGRLRNINYFLDNYHNAGVTQEVKDHYAGLARYYRALFYMDKVKRFSDVPWYAHAMDPGDSVSLYKPRDPRKLIMDSVMADLEFAAAKVKESVPAGTPGKWAVKLAQARIALHEGTYRKYHSELKLEATADAFLQTAAKVSEEIISSGKFQLHNTGNPATDYYALFSSANLANNKEVMLVNIFDQDLKKNGGNNGNINNYEQSPSRDLVQTYLMKDGSRFTDKPGYQTMQYVQEFADRDPRLSQTFFYPGFKLAVNPPAVANPYILRLNKNFTGYHQLKGYMNSTDSKVIDGADFPVHRYAEVLLIFAEAKAELGTLTQGDLDRSITLIRQRAGMPALVMATANAAPDPLQVAKYPNVKGANTGVILEIRREKRVEFAMEGYRFDDLMRWNAGKNLEKIPEGMYFPGLGKYDLTGDGVEDIILIDKGTAIPPSGSQQTNSLGVKLVYYKAGSFGEDVTVYLRNGNAGGTIVTETRTRDFQEPKYYYRPVPFNELVLNPKLAPQLFDWK</sequence>
<gene>
    <name evidence="8" type="ORF">EGT74_11875</name>
</gene>
<reference evidence="8 9" key="1">
    <citation type="submission" date="2018-11" db="EMBL/GenBank/DDBJ databases">
        <title>Chitinophaga lutea sp.nov., isolate from arsenic contaminated soil.</title>
        <authorList>
            <person name="Zong Y."/>
        </authorList>
    </citation>
    <scope>NUCLEOTIDE SEQUENCE [LARGE SCALE GENOMIC DNA]</scope>
    <source>
        <strain evidence="8 9">ZY74</strain>
    </source>
</reference>
<dbReference type="PROSITE" id="PS51257">
    <property type="entry name" value="PROKAR_LIPOPROTEIN"/>
    <property type="match status" value="1"/>
</dbReference>
<dbReference type="Proteomes" id="UP000278351">
    <property type="component" value="Unassembled WGS sequence"/>
</dbReference>
<accession>A0A3N4Q1Q2</accession>
<evidence type="ECO:0000313" key="8">
    <source>
        <dbReference type="EMBL" id="RPE14168.1"/>
    </source>
</evidence>
<protein>
    <submittedName>
        <fullName evidence="8">RagB/SusD family nutrient uptake outer membrane protein</fullName>
    </submittedName>
</protein>
<evidence type="ECO:0000313" key="9">
    <source>
        <dbReference type="Proteomes" id="UP000278351"/>
    </source>
</evidence>
<organism evidence="8 9">
    <name type="scientific">Chitinophaga lutea</name>
    <dbReference type="NCBI Taxonomy" id="2488634"/>
    <lineage>
        <taxon>Bacteria</taxon>
        <taxon>Pseudomonadati</taxon>
        <taxon>Bacteroidota</taxon>
        <taxon>Chitinophagia</taxon>
        <taxon>Chitinophagales</taxon>
        <taxon>Chitinophagaceae</taxon>
        <taxon>Chitinophaga</taxon>
    </lineage>
</organism>
<dbReference type="OrthoDB" id="5694214at2"/>
<dbReference type="SUPFAM" id="SSF48452">
    <property type="entry name" value="TPR-like"/>
    <property type="match status" value="1"/>
</dbReference>
<evidence type="ECO:0000256" key="2">
    <source>
        <dbReference type="ARBA" id="ARBA00006275"/>
    </source>
</evidence>
<keyword evidence="9" id="KW-1185">Reference proteome</keyword>
<dbReference type="Gene3D" id="1.25.40.390">
    <property type="match status" value="1"/>
</dbReference>
<dbReference type="EMBL" id="RPDH01000001">
    <property type="protein sequence ID" value="RPE14168.1"/>
    <property type="molecule type" value="Genomic_DNA"/>
</dbReference>
<feature type="chain" id="PRO_5018079147" evidence="6">
    <location>
        <begin position="20"/>
        <end position="606"/>
    </location>
</feature>
<feature type="domain" description="RagB/SusD" evidence="7">
    <location>
        <begin position="283"/>
        <end position="599"/>
    </location>
</feature>
<dbReference type="Pfam" id="PF07980">
    <property type="entry name" value="SusD_RagB"/>
    <property type="match status" value="1"/>
</dbReference>
<dbReference type="RefSeq" id="WP_123846679.1">
    <property type="nucleotide sequence ID" value="NZ_RPDH01000001.1"/>
</dbReference>
<proteinExistence type="inferred from homology"/>
<name>A0A3N4Q1Q2_9BACT</name>
<keyword evidence="5" id="KW-0998">Cell outer membrane</keyword>
<comment type="similarity">
    <text evidence="2">Belongs to the SusD family.</text>
</comment>
<feature type="signal peptide" evidence="6">
    <location>
        <begin position="1"/>
        <end position="19"/>
    </location>
</feature>
<comment type="caution">
    <text evidence="8">The sequence shown here is derived from an EMBL/GenBank/DDBJ whole genome shotgun (WGS) entry which is preliminary data.</text>
</comment>
<evidence type="ECO:0000256" key="4">
    <source>
        <dbReference type="ARBA" id="ARBA00023136"/>
    </source>
</evidence>
<comment type="subcellular location">
    <subcellularLocation>
        <location evidence="1">Cell outer membrane</location>
    </subcellularLocation>
</comment>
<dbReference type="InterPro" id="IPR011990">
    <property type="entry name" value="TPR-like_helical_dom_sf"/>
</dbReference>
<dbReference type="InterPro" id="IPR012944">
    <property type="entry name" value="SusD_RagB_dom"/>
</dbReference>
<dbReference type="GO" id="GO:0009279">
    <property type="term" value="C:cell outer membrane"/>
    <property type="evidence" value="ECO:0007669"/>
    <property type="project" value="UniProtKB-SubCell"/>
</dbReference>
<keyword evidence="4" id="KW-0472">Membrane</keyword>
<evidence type="ECO:0000256" key="3">
    <source>
        <dbReference type="ARBA" id="ARBA00022729"/>
    </source>
</evidence>
<keyword evidence="3 6" id="KW-0732">Signal</keyword>
<evidence type="ECO:0000256" key="5">
    <source>
        <dbReference type="ARBA" id="ARBA00023237"/>
    </source>
</evidence>
<evidence type="ECO:0000256" key="6">
    <source>
        <dbReference type="SAM" id="SignalP"/>
    </source>
</evidence>
<evidence type="ECO:0000259" key="7">
    <source>
        <dbReference type="Pfam" id="PF07980"/>
    </source>
</evidence>